<dbReference type="PANTHER" id="PTHR11412">
    <property type="entry name" value="MACROGLOBULIN / COMPLEMENT"/>
    <property type="match status" value="1"/>
</dbReference>
<accession>A0A1B6IIM5</accession>
<keyword evidence="2" id="KW-0882">Thioester bond</keyword>
<gene>
    <name evidence="4" type="ORF">g.3259</name>
</gene>
<keyword evidence="1" id="KW-0732">Signal</keyword>
<evidence type="ECO:0000256" key="2">
    <source>
        <dbReference type="ARBA" id="ARBA00022966"/>
    </source>
</evidence>
<dbReference type="PANTHER" id="PTHR11412:SF136">
    <property type="entry name" value="CD109 ANTIGEN"/>
    <property type="match status" value="1"/>
</dbReference>
<organism evidence="4">
    <name type="scientific">Homalodisca liturata</name>
    <dbReference type="NCBI Taxonomy" id="320908"/>
    <lineage>
        <taxon>Eukaryota</taxon>
        <taxon>Metazoa</taxon>
        <taxon>Ecdysozoa</taxon>
        <taxon>Arthropoda</taxon>
        <taxon>Hexapoda</taxon>
        <taxon>Insecta</taxon>
        <taxon>Pterygota</taxon>
        <taxon>Neoptera</taxon>
        <taxon>Paraneoptera</taxon>
        <taxon>Hemiptera</taxon>
        <taxon>Auchenorrhyncha</taxon>
        <taxon>Membracoidea</taxon>
        <taxon>Cicadellidae</taxon>
        <taxon>Cicadellinae</taxon>
        <taxon>Proconiini</taxon>
        <taxon>Homalodisca</taxon>
    </lineage>
</organism>
<dbReference type="Gene3D" id="1.50.10.20">
    <property type="match status" value="1"/>
</dbReference>
<name>A0A1B6IIM5_9HEMI</name>
<dbReference type="AlphaFoldDB" id="A0A1B6IIM5"/>
<dbReference type="InterPro" id="IPR011626">
    <property type="entry name" value="Alpha-macroglobulin_TED"/>
</dbReference>
<proteinExistence type="predicted"/>
<feature type="non-terminal residue" evidence="4">
    <location>
        <position position="206"/>
    </location>
</feature>
<sequence>KRQKKDGSISPCALEASIDNATEMNQKIQTTAETLSTMITIGVESEEDNELVLKARYFLERNIYHVNDGCPLAMMSHALVLSNSELASLAMERLGNVSTNEEGDFGWPRPPENTDWLYEEGVSQTSKPVLTTSVTDYKASLFTLMAYTLKSDLKSAEQVARYLFYRSHVLDRHPELVFTALKAFHLFNSLAVDPHRSLTLSLATSG</sequence>
<dbReference type="InterPro" id="IPR050473">
    <property type="entry name" value="A2M/Complement_sys"/>
</dbReference>
<dbReference type="EMBL" id="GECU01020945">
    <property type="protein sequence ID" value="JAS86761.1"/>
    <property type="molecule type" value="Transcribed_RNA"/>
</dbReference>
<evidence type="ECO:0000313" key="4">
    <source>
        <dbReference type="EMBL" id="JAS86761.1"/>
    </source>
</evidence>
<evidence type="ECO:0000256" key="1">
    <source>
        <dbReference type="ARBA" id="ARBA00022729"/>
    </source>
</evidence>
<dbReference type="Pfam" id="PF07678">
    <property type="entry name" value="TED_complement"/>
    <property type="match status" value="1"/>
</dbReference>
<reference evidence="4" key="1">
    <citation type="submission" date="2015-11" db="EMBL/GenBank/DDBJ databases">
        <title>De novo transcriptome assembly of four potential Pierce s Disease insect vectors from Arizona vineyards.</title>
        <authorList>
            <person name="Tassone E.E."/>
        </authorList>
    </citation>
    <scope>NUCLEOTIDE SEQUENCE</scope>
</reference>
<protein>
    <recommendedName>
        <fullName evidence="3">Alpha-macroglobulin-like TED domain-containing protein</fullName>
    </recommendedName>
</protein>
<dbReference type="InterPro" id="IPR008930">
    <property type="entry name" value="Terpenoid_cyclase/PrenylTrfase"/>
</dbReference>
<dbReference type="SUPFAM" id="SSF48239">
    <property type="entry name" value="Terpenoid cyclases/Protein prenyltransferases"/>
    <property type="match status" value="1"/>
</dbReference>
<dbReference type="GO" id="GO:0005615">
    <property type="term" value="C:extracellular space"/>
    <property type="evidence" value="ECO:0007669"/>
    <property type="project" value="InterPro"/>
</dbReference>
<evidence type="ECO:0000259" key="3">
    <source>
        <dbReference type="Pfam" id="PF07678"/>
    </source>
</evidence>
<feature type="non-terminal residue" evidence="4">
    <location>
        <position position="1"/>
    </location>
</feature>
<feature type="domain" description="Alpha-macroglobulin-like TED" evidence="3">
    <location>
        <begin position="2"/>
        <end position="163"/>
    </location>
</feature>